<feature type="compositionally biased region" description="Polar residues" evidence="3">
    <location>
        <begin position="488"/>
        <end position="506"/>
    </location>
</feature>
<dbReference type="STRING" id="86259.A0A4Z1PK57"/>
<comment type="caution">
    <text evidence="5">The sequence shown here is derived from an EMBL/GenBank/DDBJ whole genome shotgun (WGS) entry which is preliminary data.</text>
</comment>
<feature type="compositionally biased region" description="Polar residues" evidence="3">
    <location>
        <begin position="614"/>
        <end position="625"/>
    </location>
</feature>
<dbReference type="InterPro" id="IPR008942">
    <property type="entry name" value="ENTH_VHS"/>
</dbReference>
<feature type="compositionally biased region" description="Polar residues" evidence="3">
    <location>
        <begin position="355"/>
        <end position="392"/>
    </location>
</feature>
<name>A0A4Z1PK57_9PEZI</name>
<dbReference type="Pfam" id="PF07651">
    <property type="entry name" value="ANTH"/>
    <property type="match status" value="1"/>
</dbReference>
<dbReference type="PANTHER" id="PTHR22951">
    <property type="entry name" value="CLATHRIN ASSEMBLY PROTEIN"/>
    <property type="match status" value="1"/>
</dbReference>
<dbReference type="SMART" id="SM00273">
    <property type="entry name" value="ENTH"/>
    <property type="match status" value="1"/>
</dbReference>
<feature type="domain" description="ENTH" evidence="4">
    <location>
        <begin position="1"/>
        <end position="125"/>
    </location>
</feature>
<dbReference type="GO" id="GO:0005905">
    <property type="term" value="C:clathrin-coated pit"/>
    <property type="evidence" value="ECO:0007669"/>
    <property type="project" value="TreeGrafter"/>
</dbReference>
<comment type="subcellular location">
    <subcellularLocation>
        <location evidence="1">Cytoplasm</location>
    </subcellularLocation>
</comment>
<dbReference type="GO" id="GO:0005545">
    <property type="term" value="F:1-phosphatidylinositol binding"/>
    <property type="evidence" value="ECO:0007669"/>
    <property type="project" value="InterPro"/>
</dbReference>
<dbReference type="PROSITE" id="PS50942">
    <property type="entry name" value="ENTH"/>
    <property type="match status" value="1"/>
</dbReference>
<dbReference type="FunFam" id="1.20.58.150:FF:000004">
    <property type="entry name" value="ENTH domain protein"/>
    <property type="match status" value="1"/>
</dbReference>
<keyword evidence="6" id="KW-1185">Reference proteome</keyword>
<feature type="compositionally biased region" description="Low complexity" evidence="3">
    <location>
        <begin position="644"/>
        <end position="660"/>
    </location>
</feature>
<evidence type="ECO:0000256" key="1">
    <source>
        <dbReference type="ARBA" id="ARBA00004496"/>
    </source>
</evidence>
<dbReference type="GO" id="GO:0000149">
    <property type="term" value="F:SNARE binding"/>
    <property type="evidence" value="ECO:0007669"/>
    <property type="project" value="TreeGrafter"/>
</dbReference>
<feature type="region of interest" description="Disordered" evidence="3">
    <location>
        <begin position="614"/>
        <end position="660"/>
    </location>
</feature>
<dbReference type="FunFam" id="1.25.40.90:FF:000025">
    <property type="entry name" value="ENTH domain protein"/>
    <property type="match status" value="1"/>
</dbReference>
<dbReference type="InterPro" id="IPR014712">
    <property type="entry name" value="ANTH_dom_sf"/>
</dbReference>
<evidence type="ECO:0000313" key="5">
    <source>
        <dbReference type="EMBL" id="TID22732.1"/>
    </source>
</evidence>
<feature type="compositionally biased region" description="Low complexity" evidence="3">
    <location>
        <begin position="507"/>
        <end position="521"/>
    </location>
</feature>
<sequence>MASSFEKSVKGGTKIKLAAPKSKYVEHILVATHAGEQGVAEVFRVLQIRLRDSTWTIVFKSLIIVHFMIREGEPNVTLRYLASGPERKLAVSSFTEVQVQGKNIISYAEYLVSRATAYGATKVDYVRAGEGRLKKLSVDKGLLRETESVQDQIRALLKCDFLTVDTENDITMTAFRLLTMDLLVLFHCMNEGMVNILEHFFEMAKTDAERTLRVYRTFVRQTDLAVKYFSVARNYEHVTRLEIPKIRHAPTSLAGQLEEYVKDNDFDVMRRQYIAQQQAKKGGKPTNGSSSKAFDEKSAPKKSEPFPEPKGASAASNQQKGPAPDLIDFFASIEQNQTHMNTNPFQQPQFTQQQAPMQTGFQQQQAFPPQNTGMPAQQQTFSPVNGQGTNPFQQMQQPPQIQQPQLNQQQQMQMQQQQLQQQQMLQQAQQPQQPQQLQPNFTGAGFGGYTPQPQAQPQQQNRFTPGLSSIPQNTVAPFQQQAQQPFATGSTDTSNSTNPFRQSMLPSATGASAGSFGSSATPLSQQSTNPFAKLSPSSNNSPFSAPNSQFSNLSLNSQQQPQPLMPAATGTNPFARLTLSPASSLSPFSAQATGVSTNVTGSTNPFRQSQFVNQQTGQGWQSGPQGTIGGMHPEQLQTTPVFPRPGQAQPQQPQNTGWQG</sequence>
<feature type="region of interest" description="Disordered" evidence="3">
    <location>
        <begin position="276"/>
        <end position="324"/>
    </location>
</feature>
<dbReference type="Gene3D" id="1.20.58.150">
    <property type="entry name" value="ANTH domain"/>
    <property type="match status" value="1"/>
</dbReference>
<dbReference type="CDD" id="cd16988">
    <property type="entry name" value="ANTH_N_YAP180"/>
    <property type="match status" value="1"/>
</dbReference>
<dbReference type="SUPFAM" id="SSF48464">
    <property type="entry name" value="ENTH/VHS domain"/>
    <property type="match status" value="1"/>
</dbReference>
<dbReference type="SUPFAM" id="SSF89009">
    <property type="entry name" value="GAT-like domain"/>
    <property type="match status" value="1"/>
</dbReference>
<feature type="compositionally biased region" description="Low complexity" evidence="3">
    <location>
        <begin position="535"/>
        <end position="562"/>
    </location>
</feature>
<evidence type="ECO:0000259" key="4">
    <source>
        <dbReference type="PROSITE" id="PS50942"/>
    </source>
</evidence>
<accession>A0A4Z1PK57</accession>
<protein>
    <submittedName>
        <fullName evidence="5">ANTH-domain-containing protein</fullName>
    </submittedName>
</protein>
<evidence type="ECO:0000256" key="3">
    <source>
        <dbReference type="SAM" id="MobiDB-lite"/>
    </source>
</evidence>
<feature type="compositionally biased region" description="Basic and acidic residues" evidence="3">
    <location>
        <begin position="293"/>
        <end position="307"/>
    </location>
</feature>
<dbReference type="InterPro" id="IPR011417">
    <property type="entry name" value="ANTH_dom"/>
</dbReference>
<dbReference type="GO" id="GO:0072583">
    <property type="term" value="P:clathrin-dependent endocytosis"/>
    <property type="evidence" value="ECO:0007669"/>
    <property type="project" value="InterPro"/>
</dbReference>
<dbReference type="Proteomes" id="UP000298493">
    <property type="component" value="Unassembled WGS sequence"/>
</dbReference>
<feature type="region of interest" description="Disordered" evidence="3">
    <location>
        <begin position="340"/>
        <end position="572"/>
    </location>
</feature>
<evidence type="ECO:0000256" key="2">
    <source>
        <dbReference type="ARBA" id="ARBA00022490"/>
    </source>
</evidence>
<gene>
    <name evidence="5" type="ORF">E6O75_ATG01906</name>
</gene>
<dbReference type="GO" id="GO:0005546">
    <property type="term" value="F:phosphatidylinositol-4,5-bisphosphate binding"/>
    <property type="evidence" value="ECO:0007669"/>
    <property type="project" value="TreeGrafter"/>
</dbReference>
<feature type="compositionally biased region" description="Low complexity" evidence="3">
    <location>
        <begin position="393"/>
        <end position="439"/>
    </location>
</feature>
<dbReference type="InterPro" id="IPR013809">
    <property type="entry name" value="ENTH"/>
</dbReference>
<reference evidence="5 6" key="1">
    <citation type="submission" date="2019-04" db="EMBL/GenBank/DDBJ databases">
        <title>High contiguity whole genome sequence and gene annotation resource for two Venturia nashicola isolates.</title>
        <authorList>
            <person name="Prokchorchik M."/>
            <person name="Won K."/>
            <person name="Lee Y."/>
            <person name="Choi E.D."/>
            <person name="Segonzac C."/>
            <person name="Sohn K.H."/>
        </authorList>
    </citation>
    <scope>NUCLEOTIDE SEQUENCE [LARGE SCALE GENOMIC DNA]</scope>
    <source>
        <strain evidence="5 6">PRI2</strain>
    </source>
</reference>
<dbReference type="GO" id="GO:0048268">
    <property type="term" value="P:clathrin coat assembly"/>
    <property type="evidence" value="ECO:0007669"/>
    <property type="project" value="InterPro"/>
</dbReference>
<organism evidence="5 6">
    <name type="scientific">Venturia nashicola</name>
    <dbReference type="NCBI Taxonomy" id="86259"/>
    <lineage>
        <taxon>Eukaryota</taxon>
        <taxon>Fungi</taxon>
        <taxon>Dikarya</taxon>
        <taxon>Ascomycota</taxon>
        <taxon>Pezizomycotina</taxon>
        <taxon>Dothideomycetes</taxon>
        <taxon>Pleosporomycetidae</taxon>
        <taxon>Venturiales</taxon>
        <taxon>Venturiaceae</taxon>
        <taxon>Venturia</taxon>
    </lineage>
</organism>
<feature type="compositionally biased region" description="Low complexity" evidence="3">
    <location>
        <begin position="476"/>
        <end position="487"/>
    </location>
</feature>
<feature type="compositionally biased region" description="Low complexity" evidence="3">
    <location>
        <begin position="451"/>
        <end position="460"/>
    </location>
</feature>
<dbReference type="PANTHER" id="PTHR22951:SF5">
    <property type="entry name" value="PHOSPHATIDYLINOSITOL-BINDING CLATHRIN ASSEMBLY PROTEIN LAP"/>
    <property type="match status" value="1"/>
</dbReference>
<keyword evidence="2" id="KW-0963">Cytoplasm</keyword>
<dbReference type="GO" id="GO:0030136">
    <property type="term" value="C:clathrin-coated vesicle"/>
    <property type="evidence" value="ECO:0007669"/>
    <property type="project" value="InterPro"/>
</dbReference>
<feature type="compositionally biased region" description="Low complexity" evidence="3">
    <location>
        <begin position="341"/>
        <end position="354"/>
    </location>
</feature>
<proteinExistence type="predicted"/>
<feature type="compositionally biased region" description="Polar residues" evidence="3">
    <location>
        <begin position="461"/>
        <end position="475"/>
    </location>
</feature>
<dbReference type="EMBL" id="SNSC02000007">
    <property type="protein sequence ID" value="TID22732.1"/>
    <property type="molecule type" value="Genomic_DNA"/>
</dbReference>
<dbReference type="InterPro" id="IPR045192">
    <property type="entry name" value="AP180-like"/>
</dbReference>
<dbReference type="GO" id="GO:0032050">
    <property type="term" value="F:clathrin heavy chain binding"/>
    <property type="evidence" value="ECO:0007669"/>
    <property type="project" value="TreeGrafter"/>
</dbReference>
<dbReference type="Gene3D" id="1.25.40.90">
    <property type="match status" value="1"/>
</dbReference>
<dbReference type="AlphaFoldDB" id="A0A4Z1PK57"/>
<evidence type="ECO:0000313" key="6">
    <source>
        <dbReference type="Proteomes" id="UP000298493"/>
    </source>
</evidence>
<dbReference type="GO" id="GO:0006900">
    <property type="term" value="P:vesicle budding from membrane"/>
    <property type="evidence" value="ECO:0007669"/>
    <property type="project" value="TreeGrafter"/>
</dbReference>